<dbReference type="Proteomes" id="UP000240883">
    <property type="component" value="Unassembled WGS sequence"/>
</dbReference>
<keyword evidence="1" id="KW-0560">Oxidoreductase</keyword>
<dbReference type="EMBL" id="KZ678208">
    <property type="protein sequence ID" value="PSN58726.1"/>
    <property type="molecule type" value="Genomic_DNA"/>
</dbReference>
<proteinExistence type="predicted"/>
<evidence type="ECO:0000313" key="4">
    <source>
        <dbReference type="Proteomes" id="UP000240883"/>
    </source>
</evidence>
<dbReference type="GO" id="GO:0016651">
    <property type="term" value="F:oxidoreductase activity, acting on NAD(P)H"/>
    <property type="evidence" value="ECO:0007669"/>
    <property type="project" value="InterPro"/>
</dbReference>
<feature type="non-terminal residue" evidence="3">
    <location>
        <position position="1"/>
    </location>
</feature>
<dbReference type="InterPro" id="IPR047122">
    <property type="entry name" value="Trans-enoyl_RdTase-like"/>
</dbReference>
<dbReference type="STRING" id="1448308.A0A2T2N0E4"/>
<dbReference type="SUPFAM" id="SSF51735">
    <property type="entry name" value="NAD(P)-binding Rossmann-fold domains"/>
    <property type="match status" value="1"/>
</dbReference>
<evidence type="ECO:0000313" key="3">
    <source>
        <dbReference type="EMBL" id="PSN58726.1"/>
    </source>
</evidence>
<protein>
    <submittedName>
        <fullName evidence="3">NAD(P)-binding protein</fullName>
    </submittedName>
</protein>
<sequence>HQSLGFPLPGEGDGEKKPVLIYGGSTATGAIAIQFAKLSGLEVITTCSPRNFDMVKNLGASAVFDYSAPNCGAKIREYTNNRLYHVLDCISEGTSPQICADALSTDTSAKKLAYSALLPVELPRVDVGYRYTLGYTATNETFEKLGTEYPASEDDYRFAVRFYKLSEKLLAEGKFKPHQQDIRKGPLEKVLDGVDELRQGKVSGKKIVYRIVDS</sequence>
<organism evidence="3 4">
    <name type="scientific">Corynespora cassiicola Philippines</name>
    <dbReference type="NCBI Taxonomy" id="1448308"/>
    <lineage>
        <taxon>Eukaryota</taxon>
        <taxon>Fungi</taxon>
        <taxon>Dikarya</taxon>
        <taxon>Ascomycota</taxon>
        <taxon>Pezizomycotina</taxon>
        <taxon>Dothideomycetes</taxon>
        <taxon>Pleosporomycetidae</taxon>
        <taxon>Pleosporales</taxon>
        <taxon>Corynesporascaceae</taxon>
        <taxon>Corynespora</taxon>
    </lineage>
</organism>
<reference evidence="3 4" key="1">
    <citation type="journal article" date="2018" name="Front. Microbiol.">
        <title>Genome-Wide Analysis of Corynespora cassiicola Leaf Fall Disease Putative Effectors.</title>
        <authorList>
            <person name="Lopez D."/>
            <person name="Ribeiro S."/>
            <person name="Label P."/>
            <person name="Fumanal B."/>
            <person name="Venisse J.S."/>
            <person name="Kohler A."/>
            <person name="de Oliveira R.R."/>
            <person name="Labutti K."/>
            <person name="Lipzen A."/>
            <person name="Lail K."/>
            <person name="Bauer D."/>
            <person name="Ohm R.A."/>
            <person name="Barry K.W."/>
            <person name="Spatafora J."/>
            <person name="Grigoriev I.V."/>
            <person name="Martin F.M."/>
            <person name="Pujade-Renaud V."/>
        </authorList>
    </citation>
    <scope>NUCLEOTIDE SEQUENCE [LARGE SCALE GENOMIC DNA]</scope>
    <source>
        <strain evidence="3 4">Philippines</strain>
    </source>
</reference>
<dbReference type="CDD" id="cd08249">
    <property type="entry name" value="enoyl_reductase_like"/>
    <property type="match status" value="1"/>
</dbReference>
<evidence type="ECO:0000256" key="1">
    <source>
        <dbReference type="ARBA" id="ARBA00023002"/>
    </source>
</evidence>
<dbReference type="PANTHER" id="PTHR45348">
    <property type="entry name" value="HYPOTHETICAL OXIDOREDUCTASE (EUROFUNG)"/>
    <property type="match status" value="1"/>
</dbReference>
<dbReference type="PANTHER" id="PTHR45348:SF2">
    <property type="entry name" value="ZINC-TYPE ALCOHOL DEHYDROGENASE-LIKE PROTEIN C2E1P3.01"/>
    <property type="match status" value="1"/>
</dbReference>
<dbReference type="Pfam" id="PF00107">
    <property type="entry name" value="ADH_zinc_N"/>
    <property type="match status" value="1"/>
</dbReference>
<evidence type="ECO:0000259" key="2">
    <source>
        <dbReference type="Pfam" id="PF00107"/>
    </source>
</evidence>
<name>A0A2T2N0E4_CORCC</name>
<dbReference type="AlphaFoldDB" id="A0A2T2N0E4"/>
<dbReference type="Gene3D" id="3.40.50.720">
    <property type="entry name" value="NAD(P)-binding Rossmann-like Domain"/>
    <property type="match status" value="1"/>
</dbReference>
<keyword evidence="4" id="KW-1185">Reference proteome</keyword>
<accession>A0A2T2N0E4</accession>
<dbReference type="OrthoDB" id="48317at2759"/>
<feature type="domain" description="Alcohol dehydrogenase-like C-terminal" evidence="2">
    <location>
        <begin position="28"/>
        <end position="95"/>
    </location>
</feature>
<dbReference type="InterPro" id="IPR013149">
    <property type="entry name" value="ADH-like_C"/>
</dbReference>
<dbReference type="InterPro" id="IPR036291">
    <property type="entry name" value="NAD(P)-bd_dom_sf"/>
</dbReference>
<gene>
    <name evidence="3" type="ORF">BS50DRAFT_509893</name>
</gene>